<dbReference type="EMBL" id="JAPFRF010000024">
    <property type="protein sequence ID" value="KAJ7303212.1"/>
    <property type="molecule type" value="Genomic_DNA"/>
</dbReference>
<organism evidence="2 3">
    <name type="scientific">Phrynocephalus forsythii</name>
    <dbReference type="NCBI Taxonomy" id="171643"/>
    <lineage>
        <taxon>Eukaryota</taxon>
        <taxon>Metazoa</taxon>
        <taxon>Chordata</taxon>
        <taxon>Craniata</taxon>
        <taxon>Vertebrata</taxon>
        <taxon>Euteleostomi</taxon>
        <taxon>Lepidosauria</taxon>
        <taxon>Squamata</taxon>
        <taxon>Bifurcata</taxon>
        <taxon>Unidentata</taxon>
        <taxon>Episquamata</taxon>
        <taxon>Toxicofera</taxon>
        <taxon>Iguania</taxon>
        <taxon>Acrodonta</taxon>
        <taxon>Agamidae</taxon>
        <taxon>Agaminae</taxon>
        <taxon>Phrynocephalus</taxon>
    </lineage>
</organism>
<proteinExistence type="predicted"/>
<evidence type="ECO:0000313" key="3">
    <source>
        <dbReference type="Proteomes" id="UP001142489"/>
    </source>
</evidence>
<comment type="caution">
    <text evidence="2">The sequence shown here is derived from an EMBL/GenBank/DDBJ whole genome shotgun (WGS) entry which is preliminary data.</text>
</comment>
<keyword evidence="3" id="KW-1185">Reference proteome</keyword>
<reference evidence="2" key="1">
    <citation type="journal article" date="2023" name="DNA Res.">
        <title>Chromosome-level genome assembly of Phrynocephalus forsythii using third-generation DNA sequencing and Hi-C analysis.</title>
        <authorList>
            <person name="Qi Y."/>
            <person name="Zhao W."/>
            <person name="Zhao Y."/>
            <person name="Niu C."/>
            <person name="Cao S."/>
            <person name="Zhang Y."/>
        </authorList>
    </citation>
    <scope>NUCLEOTIDE SEQUENCE</scope>
    <source>
        <tissue evidence="2">Muscle</tissue>
    </source>
</reference>
<feature type="region of interest" description="Disordered" evidence="1">
    <location>
        <begin position="1"/>
        <end position="132"/>
    </location>
</feature>
<dbReference type="OrthoDB" id="691673at2759"/>
<evidence type="ECO:0000256" key="1">
    <source>
        <dbReference type="SAM" id="MobiDB-lite"/>
    </source>
</evidence>
<name>A0A9Q0X5C4_9SAUR</name>
<accession>A0A9Q0X5C4</accession>
<dbReference type="Proteomes" id="UP001142489">
    <property type="component" value="Unassembled WGS sequence"/>
</dbReference>
<gene>
    <name evidence="2" type="ORF">JRQ81_012147</name>
</gene>
<protein>
    <submittedName>
        <fullName evidence="2">Uncharacterized protein</fullName>
    </submittedName>
</protein>
<evidence type="ECO:0000313" key="2">
    <source>
        <dbReference type="EMBL" id="KAJ7303212.1"/>
    </source>
</evidence>
<feature type="compositionally biased region" description="Low complexity" evidence="1">
    <location>
        <begin position="82"/>
        <end position="92"/>
    </location>
</feature>
<sequence length="170" mass="18889">MAAKQATVAPAELPFQTVQDLGPPLQIKMEDDDSEEGRGTQGPCIVQAGSLRDLSAWVGPEQVKEEPGGAGTQGWEDRCQEPPALTLPPALAWGTPQPTEAFGRRPRGVRKREQQVPAVSEETDLNPPESEHFVLGRRPHFHREAKQRTEREACSLEVDRRQNASRYFVE</sequence>
<dbReference type="AlphaFoldDB" id="A0A9Q0X5C4"/>